<reference evidence="1 2" key="1">
    <citation type="submission" date="2018-10" db="EMBL/GenBank/DDBJ databases">
        <title>A high-quality apple genome assembly.</title>
        <authorList>
            <person name="Hu J."/>
        </authorList>
    </citation>
    <scope>NUCLEOTIDE SEQUENCE [LARGE SCALE GENOMIC DNA]</scope>
    <source>
        <strain evidence="2">cv. HFTH1</strain>
        <tissue evidence="1">Young leaf</tissue>
    </source>
</reference>
<gene>
    <name evidence="1" type="ORF">DVH24_029073</name>
</gene>
<comment type="caution">
    <text evidence="1">The sequence shown here is derived from an EMBL/GenBank/DDBJ whole genome shotgun (WGS) entry which is preliminary data.</text>
</comment>
<proteinExistence type="predicted"/>
<accession>A0A498HWK7</accession>
<dbReference type="Proteomes" id="UP000290289">
    <property type="component" value="Chromosome 15"/>
</dbReference>
<sequence length="91" mass="10493">MAESRLGRGQKSALRLWLWEEGRIRAAKARLTRSPSTPPILTSEFVMADLRALSRFCEYGAEAVTWELFLWRLQRKEPGCVVGEHMQVRFG</sequence>
<name>A0A498HWK7_MALDO</name>
<keyword evidence="2" id="KW-1185">Reference proteome</keyword>
<organism evidence="1 2">
    <name type="scientific">Malus domestica</name>
    <name type="common">Apple</name>
    <name type="synonym">Pyrus malus</name>
    <dbReference type="NCBI Taxonomy" id="3750"/>
    <lineage>
        <taxon>Eukaryota</taxon>
        <taxon>Viridiplantae</taxon>
        <taxon>Streptophyta</taxon>
        <taxon>Embryophyta</taxon>
        <taxon>Tracheophyta</taxon>
        <taxon>Spermatophyta</taxon>
        <taxon>Magnoliopsida</taxon>
        <taxon>eudicotyledons</taxon>
        <taxon>Gunneridae</taxon>
        <taxon>Pentapetalae</taxon>
        <taxon>rosids</taxon>
        <taxon>fabids</taxon>
        <taxon>Rosales</taxon>
        <taxon>Rosaceae</taxon>
        <taxon>Amygdaloideae</taxon>
        <taxon>Maleae</taxon>
        <taxon>Malus</taxon>
    </lineage>
</organism>
<dbReference type="AlphaFoldDB" id="A0A498HWK7"/>
<evidence type="ECO:0000313" key="2">
    <source>
        <dbReference type="Proteomes" id="UP000290289"/>
    </source>
</evidence>
<evidence type="ECO:0000313" key="1">
    <source>
        <dbReference type="EMBL" id="RXH74352.1"/>
    </source>
</evidence>
<dbReference type="EMBL" id="RDQH01000341">
    <property type="protein sequence ID" value="RXH74352.1"/>
    <property type="molecule type" value="Genomic_DNA"/>
</dbReference>
<protein>
    <submittedName>
        <fullName evidence="1">Uncharacterized protein</fullName>
    </submittedName>
</protein>